<reference evidence="2" key="2">
    <citation type="submission" date="2021-04" db="EMBL/GenBank/DDBJ databases">
        <title>Genome-wide patterns of bracovirus chromosomal integration into multiple host tissues during parasitism.</title>
        <authorList>
            <person name="Chebbi M.A.C."/>
        </authorList>
    </citation>
    <scope>NUCLEOTIDE SEQUENCE</scope>
    <source>
        <tissue evidence="2">Whole body</tissue>
    </source>
</reference>
<organism evidence="2 3">
    <name type="scientific">Cotesia typhae</name>
    <dbReference type="NCBI Taxonomy" id="2053667"/>
    <lineage>
        <taxon>Eukaryota</taxon>
        <taxon>Metazoa</taxon>
        <taxon>Ecdysozoa</taxon>
        <taxon>Arthropoda</taxon>
        <taxon>Hexapoda</taxon>
        <taxon>Insecta</taxon>
        <taxon>Pterygota</taxon>
        <taxon>Neoptera</taxon>
        <taxon>Endopterygota</taxon>
        <taxon>Hymenoptera</taxon>
        <taxon>Apocrita</taxon>
        <taxon>Ichneumonoidea</taxon>
        <taxon>Braconidae</taxon>
        <taxon>Microgastrinae</taxon>
        <taxon>Cotesia</taxon>
    </lineage>
</organism>
<reference evidence="2" key="1">
    <citation type="submission" date="2020-03" db="EMBL/GenBank/DDBJ databases">
        <authorList>
            <person name="Chebbi M.A."/>
            <person name="Drezen J.M."/>
        </authorList>
    </citation>
    <scope>NUCLEOTIDE SEQUENCE</scope>
    <source>
        <tissue evidence="2">Whole body</tissue>
    </source>
</reference>
<keyword evidence="3" id="KW-1185">Reference proteome</keyword>
<accession>A0A8J5UXK3</accession>
<comment type="caution">
    <text evidence="2">The sequence shown here is derived from an EMBL/GenBank/DDBJ whole genome shotgun (WGS) entry which is preliminary data.</text>
</comment>
<evidence type="ECO:0000313" key="2">
    <source>
        <dbReference type="EMBL" id="KAG8035941.1"/>
    </source>
</evidence>
<gene>
    <name evidence="2" type="ORF">G9C98_003067</name>
</gene>
<feature type="chain" id="PRO_5035197808" evidence="1">
    <location>
        <begin position="21"/>
        <end position="195"/>
    </location>
</feature>
<keyword evidence="1" id="KW-0732">Signal</keyword>
<name>A0A8J5UXK3_9HYME</name>
<dbReference type="AlphaFoldDB" id="A0A8J5UXK3"/>
<feature type="signal peptide" evidence="1">
    <location>
        <begin position="1"/>
        <end position="20"/>
    </location>
</feature>
<dbReference type="OrthoDB" id="7692207at2759"/>
<evidence type="ECO:0000313" key="3">
    <source>
        <dbReference type="Proteomes" id="UP000729913"/>
    </source>
</evidence>
<sequence>MKNFIIIFFVLAAVFGEIRPGPIENRSCSSIQLENATVNAYTIAGNYFGCVDSPNKPPELKRCIRLNLAPRSSNTLDSTFFSASNTIGRSELLSANATIEGPKIKVVYDPLYSTLPQITFTALESNSDYLITLGCKDNIEDGWISYFARTPELCSMYRNKLDEAIEKYGLASIPLATVNHDNCGTYEVSVESLNF</sequence>
<evidence type="ECO:0000256" key="1">
    <source>
        <dbReference type="SAM" id="SignalP"/>
    </source>
</evidence>
<proteinExistence type="predicted"/>
<protein>
    <submittedName>
        <fullName evidence="2">Uncharacterized protein</fullName>
    </submittedName>
</protein>
<dbReference type="Proteomes" id="UP000729913">
    <property type="component" value="Unassembled WGS sequence"/>
</dbReference>
<dbReference type="EMBL" id="JAAOIC020000052">
    <property type="protein sequence ID" value="KAG8035941.1"/>
    <property type="molecule type" value="Genomic_DNA"/>
</dbReference>